<keyword evidence="9 11" id="KW-0520">NAD</keyword>
<dbReference type="Pfam" id="PF01467">
    <property type="entry name" value="CTP_transf_like"/>
    <property type="match status" value="1"/>
</dbReference>
<keyword evidence="4 11" id="KW-0662">Pyridine nucleotide biosynthesis</keyword>
<dbReference type="Proteomes" id="UP000682005">
    <property type="component" value="Chromosome 1"/>
</dbReference>
<name>A0ABX7XYU0_9BACT</name>
<comment type="catalytic activity">
    <reaction evidence="10 11">
        <text>nicotinate beta-D-ribonucleotide + ATP + H(+) = deamido-NAD(+) + diphosphate</text>
        <dbReference type="Rhea" id="RHEA:22860"/>
        <dbReference type="ChEBI" id="CHEBI:15378"/>
        <dbReference type="ChEBI" id="CHEBI:30616"/>
        <dbReference type="ChEBI" id="CHEBI:33019"/>
        <dbReference type="ChEBI" id="CHEBI:57502"/>
        <dbReference type="ChEBI" id="CHEBI:58437"/>
        <dbReference type="EC" id="2.7.7.18"/>
    </reaction>
</comment>
<accession>A0ABX7XYU0</accession>
<dbReference type="SUPFAM" id="SSF52374">
    <property type="entry name" value="Nucleotidylyl transferase"/>
    <property type="match status" value="1"/>
</dbReference>
<organism evidence="13 14">
    <name type="scientific">Prevotella fusca JCM 17724</name>
    <dbReference type="NCBI Taxonomy" id="1236517"/>
    <lineage>
        <taxon>Bacteria</taxon>
        <taxon>Pseudomonadati</taxon>
        <taxon>Bacteroidota</taxon>
        <taxon>Bacteroidia</taxon>
        <taxon>Bacteroidales</taxon>
        <taxon>Prevotellaceae</taxon>
        <taxon>Prevotella</taxon>
    </lineage>
</organism>
<dbReference type="EMBL" id="CP072370">
    <property type="protein sequence ID" value="QUB86828.1"/>
    <property type="molecule type" value="Genomic_DNA"/>
</dbReference>
<proteinExistence type="inferred from homology"/>
<keyword evidence="5 11" id="KW-0808">Transferase</keyword>
<evidence type="ECO:0000256" key="4">
    <source>
        <dbReference type="ARBA" id="ARBA00022642"/>
    </source>
</evidence>
<evidence type="ECO:0000256" key="1">
    <source>
        <dbReference type="ARBA" id="ARBA00002324"/>
    </source>
</evidence>
<evidence type="ECO:0000256" key="11">
    <source>
        <dbReference type="HAMAP-Rule" id="MF_00244"/>
    </source>
</evidence>
<comment type="function">
    <text evidence="1 11">Catalyzes the reversible adenylation of nicotinate mononucleotide (NaMN) to nicotinic acid adenine dinucleotide (NaAD).</text>
</comment>
<evidence type="ECO:0000256" key="7">
    <source>
        <dbReference type="ARBA" id="ARBA00022741"/>
    </source>
</evidence>
<protein>
    <recommendedName>
        <fullName evidence="11">Probable nicotinate-nucleotide adenylyltransferase</fullName>
        <ecNumber evidence="11">2.7.7.18</ecNumber>
    </recommendedName>
    <alternativeName>
        <fullName evidence="11">Deamido-NAD(+) diphosphorylase</fullName>
    </alternativeName>
    <alternativeName>
        <fullName evidence="11">Deamido-NAD(+) pyrophosphorylase</fullName>
    </alternativeName>
    <alternativeName>
        <fullName evidence="11">Nicotinate mononucleotide adenylyltransferase</fullName>
        <shortName evidence="11">NaMN adenylyltransferase</shortName>
    </alternativeName>
</protein>
<dbReference type="NCBIfam" id="TIGR00482">
    <property type="entry name" value="nicotinate (nicotinamide) nucleotide adenylyltransferase"/>
    <property type="match status" value="1"/>
</dbReference>
<comment type="similarity">
    <text evidence="3 11">Belongs to the NadD family.</text>
</comment>
<keyword evidence="7 11" id="KW-0547">Nucleotide-binding</keyword>
<sequence>MKPSSHFTPSGTPLPLEGLGEASIGIFGGSFNPIHNGHIALAKAFLEKENLDQVWFMVSPQNPFKVNQQLLADHLRLELVCKATADNPHFKASDYEFQLPKPSYTWNTLQQLSHDFPTYRFTLLVGGDNWEAFDRWYHAEDILANYPIVVYPRQGQAVSRTTLPDGVSILNTPLINISSTEIRQRVKQDEDISQFVPADIEGDVIRLYKTADTSLQQE</sequence>
<gene>
    <name evidence="11" type="primary">nadD</name>
    <name evidence="13" type="ORF">J5A51_12255</name>
</gene>
<dbReference type="PANTHER" id="PTHR39321:SF3">
    <property type="entry name" value="PHOSPHOPANTETHEINE ADENYLYLTRANSFERASE"/>
    <property type="match status" value="1"/>
</dbReference>
<dbReference type="NCBIfam" id="TIGR00125">
    <property type="entry name" value="cyt_tran_rel"/>
    <property type="match status" value="1"/>
</dbReference>
<keyword evidence="8 11" id="KW-0067">ATP-binding</keyword>
<keyword evidence="6 11" id="KW-0548">Nucleotidyltransferase</keyword>
<comment type="pathway">
    <text evidence="2 11">Cofactor biosynthesis; NAD(+) biosynthesis; deamido-NAD(+) from nicotinate D-ribonucleotide: step 1/1.</text>
</comment>
<evidence type="ECO:0000256" key="8">
    <source>
        <dbReference type="ARBA" id="ARBA00022840"/>
    </source>
</evidence>
<evidence type="ECO:0000256" key="3">
    <source>
        <dbReference type="ARBA" id="ARBA00009014"/>
    </source>
</evidence>
<dbReference type="Gene3D" id="3.40.50.620">
    <property type="entry name" value="HUPs"/>
    <property type="match status" value="1"/>
</dbReference>
<evidence type="ECO:0000256" key="2">
    <source>
        <dbReference type="ARBA" id="ARBA00005019"/>
    </source>
</evidence>
<dbReference type="CDD" id="cd02165">
    <property type="entry name" value="NMNAT"/>
    <property type="match status" value="1"/>
</dbReference>
<reference evidence="13 14" key="1">
    <citation type="submission" date="2021-03" db="EMBL/GenBank/DDBJ databases">
        <title>Human Oral Microbial Genomes.</title>
        <authorList>
            <person name="Johnston C.D."/>
            <person name="Chen T."/>
            <person name="Dewhirst F.E."/>
        </authorList>
    </citation>
    <scope>NUCLEOTIDE SEQUENCE [LARGE SCALE GENOMIC DNA]</scope>
    <source>
        <strain evidence="13 14">W1435</strain>
    </source>
</reference>
<feature type="domain" description="Cytidyltransferase-like" evidence="12">
    <location>
        <begin position="26"/>
        <end position="185"/>
    </location>
</feature>
<evidence type="ECO:0000256" key="5">
    <source>
        <dbReference type="ARBA" id="ARBA00022679"/>
    </source>
</evidence>
<evidence type="ECO:0000256" key="6">
    <source>
        <dbReference type="ARBA" id="ARBA00022695"/>
    </source>
</evidence>
<dbReference type="InterPro" id="IPR014729">
    <property type="entry name" value="Rossmann-like_a/b/a_fold"/>
</dbReference>
<keyword evidence="14" id="KW-1185">Reference proteome</keyword>
<dbReference type="RefSeq" id="WP_082224144.1">
    <property type="nucleotide sequence ID" value="NZ_CP012074.1"/>
</dbReference>
<dbReference type="InterPro" id="IPR005248">
    <property type="entry name" value="NadD/NMNAT"/>
</dbReference>
<evidence type="ECO:0000256" key="10">
    <source>
        <dbReference type="ARBA" id="ARBA00048721"/>
    </source>
</evidence>
<evidence type="ECO:0000256" key="9">
    <source>
        <dbReference type="ARBA" id="ARBA00023027"/>
    </source>
</evidence>
<dbReference type="InterPro" id="IPR004821">
    <property type="entry name" value="Cyt_trans-like"/>
</dbReference>
<evidence type="ECO:0000259" key="12">
    <source>
        <dbReference type="Pfam" id="PF01467"/>
    </source>
</evidence>
<dbReference type="HAMAP" id="MF_00244">
    <property type="entry name" value="NaMN_adenylyltr"/>
    <property type="match status" value="1"/>
</dbReference>
<evidence type="ECO:0000313" key="13">
    <source>
        <dbReference type="EMBL" id="QUB86828.1"/>
    </source>
</evidence>
<dbReference type="EC" id="2.7.7.18" evidence="11"/>
<evidence type="ECO:0000313" key="14">
    <source>
        <dbReference type="Proteomes" id="UP000682005"/>
    </source>
</evidence>
<dbReference type="GO" id="GO:0004515">
    <property type="term" value="F:nicotinate-nucleotide adenylyltransferase activity"/>
    <property type="evidence" value="ECO:0007669"/>
    <property type="project" value="UniProtKB-EC"/>
</dbReference>
<dbReference type="PANTHER" id="PTHR39321">
    <property type="entry name" value="NICOTINATE-NUCLEOTIDE ADENYLYLTRANSFERASE-RELATED"/>
    <property type="match status" value="1"/>
</dbReference>